<dbReference type="InterPro" id="IPR029058">
    <property type="entry name" value="AB_hydrolase_fold"/>
</dbReference>
<protein>
    <recommendedName>
        <fullName evidence="2">AB hydrolase-1 domain-containing protein</fullName>
    </recommendedName>
</protein>
<accession>A0A381VR17</accession>
<organism evidence="3">
    <name type="scientific">marine metagenome</name>
    <dbReference type="NCBI Taxonomy" id="408172"/>
    <lineage>
        <taxon>unclassified sequences</taxon>
        <taxon>metagenomes</taxon>
        <taxon>ecological metagenomes</taxon>
    </lineage>
</organism>
<dbReference type="PANTHER" id="PTHR43798:SF31">
    <property type="entry name" value="AB HYDROLASE SUPERFAMILY PROTEIN YCLE"/>
    <property type="match status" value="1"/>
</dbReference>
<dbReference type="EMBL" id="UINC01009515">
    <property type="protein sequence ID" value="SVA42664.1"/>
    <property type="molecule type" value="Genomic_DNA"/>
</dbReference>
<dbReference type="GO" id="GO:0016020">
    <property type="term" value="C:membrane"/>
    <property type="evidence" value="ECO:0007669"/>
    <property type="project" value="TreeGrafter"/>
</dbReference>
<dbReference type="PANTHER" id="PTHR43798">
    <property type="entry name" value="MONOACYLGLYCEROL LIPASE"/>
    <property type="match status" value="1"/>
</dbReference>
<reference evidence="3" key="1">
    <citation type="submission" date="2018-05" db="EMBL/GenBank/DDBJ databases">
        <authorList>
            <person name="Lanie J.A."/>
            <person name="Ng W.-L."/>
            <person name="Kazmierczak K.M."/>
            <person name="Andrzejewski T.M."/>
            <person name="Davidsen T.M."/>
            <person name="Wayne K.J."/>
            <person name="Tettelin H."/>
            <person name="Glass J.I."/>
            <person name="Rusch D."/>
            <person name="Podicherti R."/>
            <person name="Tsui H.-C.T."/>
            <person name="Winkler M.E."/>
        </authorList>
    </citation>
    <scope>NUCLEOTIDE SEQUENCE</scope>
</reference>
<keyword evidence="1" id="KW-0378">Hydrolase</keyword>
<dbReference type="Pfam" id="PF00561">
    <property type="entry name" value="Abhydrolase_1"/>
    <property type="match status" value="1"/>
</dbReference>
<evidence type="ECO:0000256" key="1">
    <source>
        <dbReference type="ARBA" id="ARBA00022801"/>
    </source>
</evidence>
<dbReference type="Gene3D" id="3.40.50.1820">
    <property type="entry name" value="alpha/beta hydrolase"/>
    <property type="match status" value="1"/>
</dbReference>
<dbReference type="InterPro" id="IPR000073">
    <property type="entry name" value="AB_hydrolase_1"/>
</dbReference>
<evidence type="ECO:0000313" key="3">
    <source>
        <dbReference type="EMBL" id="SVA42664.1"/>
    </source>
</evidence>
<proteinExistence type="predicted"/>
<gene>
    <name evidence="3" type="ORF">METZ01_LOCUS95518</name>
</gene>
<evidence type="ECO:0000259" key="2">
    <source>
        <dbReference type="Pfam" id="PF00561"/>
    </source>
</evidence>
<sequence length="268" mass="28789">MAYLEREADRRIYFEDYGSGDSAVVLVHGWGMSVRTWDFNLNAIREAGHRVVLLDHRGCGLSDKDFADFSVEAIAGDVTALVDHLDLARVVLNGWSLGGAVVVQAAHDLGARCAGVVLTCGATPAYLRKPDYPHGGEEAAMAETMAAMDSNRAEFLWGLTQGVAAKPLGDATLRWIWQIFMDSSPAAGASLAALGPLDQRSMLSDLSCPILSCVGTDDVVVDPDIPRSVARLNANARTHEFADCGHAPHMEDTAAYNQLLLEFVSECV</sequence>
<feature type="domain" description="AB hydrolase-1" evidence="2">
    <location>
        <begin position="23"/>
        <end position="252"/>
    </location>
</feature>
<name>A0A381VR17_9ZZZZ</name>
<dbReference type="AlphaFoldDB" id="A0A381VR17"/>
<dbReference type="GO" id="GO:0016787">
    <property type="term" value="F:hydrolase activity"/>
    <property type="evidence" value="ECO:0007669"/>
    <property type="project" value="UniProtKB-KW"/>
</dbReference>
<dbReference type="InterPro" id="IPR050266">
    <property type="entry name" value="AB_hydrolase_sf"/>
</dbReference>
<dbReference type="SUPFAM" id="SSF53474">
    <property type="entry name" value="alpha/beta-Hydrolases"/>
    <property type="match status" value="1"/>
</dbReference>